<dbReference type="PRINTS" id="PR00690">
    <property type="entry name" value="ADHESNFAMILY"/>
</dbReference>
<keyword evidence="3 6" id="KW-0813">Transport</keyword>
<evidence type="ECO:0000256" key="6">
    <source>
        <dbReference type="RuleBase" id="RU003512"/>
    </source>
</evidence>
<proteinExistence type="inferred from homology"/>
<dbReference type="Gene3D" id="3.40.50.1980">
    <property type="entry name" value="Nitrogenase molybdenum iron protein domain"/>
    <property type="match status" value="2"/>
</dbReference>
<dbReference type="InterPro" id="IPR006128">
    <property type="entry name" value="Lipoprotein_PsaA-like"/>
</dbReference>
<evidence type="ECO:0000256" key="3">
    <source>
        <dbReference type="ARBA" id="ARBA00022448"/>
    </source>
</evidence>
<evidence type="ECO:0000256" key="5">
    <source>
        <dbReference type="ARBA" id="ARBA00022729"/>
    </source>
</evidence>
<protein>
    <submittedName>
        <fullName evidence="8">Metal ion ABC transporter periplasmic protein</fullName>
    </submittedName>
</protein>
<dbReference type="Proteomes" id="UP000351155">
    <property type="component" value="Unassembled WGS sequence"/>
</dbReference>
<feature type="chain" id="PRO_5019850745" evidence="7">
    <location>
        <begin position="22"/>
        <end position="306"/>
    </location>
</feature>
<comment type="subcellular location">
    <subcellularLocation>
        <location evidence="1">Cell envelope</location>
    </subcellularLocation>
</comment>
<reference evidence="8 9" key="1">
    <citation type="submission" date="2019-03" db="EMBL/GenBank/DDBJ databases">
        <authorList>
            <consortium name="Pathogen Informatics"/>
        </authorList>
    </citation>
    <scope>NUCLEOTIDE SEQUENCE [LARGE SCALE GENOMIC DNA]</scope>
    <source>
        <strain evidence="8 9">NCTC12126</strain>
    </source>
</reference>
<organism evidence="8 9">
    <name type="scientific">Enterobacter cancerogenus</name>
    <dbReference type="NCBI Taxonomy" id="69218"/>
    <lineage>
        <taxon>Bacteria</taxon>
        <taxon>Pseudomonadati</taxon>
        <taxon>Pseudomonadota</taxon>
        <taxon>Gammaproteobacteria</taxon>
        <taxon>Enterobacterales</taxon>
        <taxon>Enterobacteriaceae</taxon>
        <taxon>Enterobacter</taxon>
        <taxon>Enterobacter cloacae complex</taxon>
    </lineage>
</organism>
<dbReference type="SUPFAM" id="SSF53807">
    <property type="entry name" value="Helical backbone' metal receptor"/>
    <property type="match status" value="1"/>
</dbReference>
<dbReference type="AlphaFoldDB" id="A0A484ZEA4"/>
<evidence type="ECO:0000256" key="4">
    <source>
        <dbReference type="ARBA" id="ARBA00022723"/>
    </source>
</evidence>
<keyword evidence="4" id="KW-0479">Metal-binding</keyword>
<dbReference type="PANTHER" id="PTHR42953:SF1">
    <property type="entry name" value="METAL-BINDING PROTEIN HI_0362-RELATED"/>
    <property type="match status" value="1"/>
</dbReference>
<dbReference type="PANTHER" id="PTHR42953">
    <property type="entry name" value="HIGH-AFFINITY ZINC UPTAKE SYSTEM PROTEIN ZNUA-RELATED"/>
    <property type="match status" value="1"/>
</dbReference>
<dbReference type="GO" id="GO:0030001">
    <property type="term" value="P:metal ion transport"/>
    <property type="evidence" value="ECO:0007669"/>
    <property type="project" value="InterPro"/>
</dbReference>
<dbReference type="InterPro" id="IPR006129">
    <property type="entry name" value="AdhesinB"/>
</dbReference>
<evidence type="ECO:0000256" key="2">
    <source>
        <dbReference type="ARBA" id="ARBA00011028"/>
    </source>
</evidence>
<dbReference type="InterPro" id="IPR006127">
    <property type="entry name" value="ZnuA-like"/>
</dbReference>
<evidence type="ECO:0000256" key="7">
    <source>
        <dbReference type="SAM" id="SignalP"/>
    </source>
</evidence>
<accession>A0A484ZEA4</accession>
<feature type="signal peptide" evidence="7">
    <location>
        <begin position="1"/>
        <end position="21"/>
    </location>
</feature>
<dbReference type="EMBL" id="CAADIW010000072">
    <property type="protein sequence ID" value="VFS44259.1"/>
    <property type="molecule type" value="Genomic_DNA"/>
</dbReference>
<gene>
    <name evidence="8" type="primary">ssaB</name>
    <name evidence="8" type="ORF">NCTC12126_05551</name>
</gene>
<dbReference type="CDD" id="cd01137">
    <property type="entry name" value="PsaA"/>
    <property type="match status" value="1"/>
</dbReference>
<dbReference type="GO" id="GO:0007155">
    <property type="term" value="P:cell adhesion"/>
    <property type="evidence" value="ECO:0007669"/>
    <property type="project" value="InterPro"/>
</dbReference>
<dbReference type="GO" id="GO:0030313">
    <property type="term" value="C:cell envelope"/>
    <property type="evidence" value="ECO:0007669"/>
    <property type="project" value="UniProtKB-SubCell"/>
</dbReference>
<dbReference type="Pfam" id="PF01297">
    <property type="entry name" value="ZnuA"/>
    <property type="match status" value="1"/>
</dbReference>
<keyword evidence="5 7" id="KW-0732">Signal</keyword>
<name>A0A484ZEA4_9ENTR</name>
<evidence type="ECO:0000256" key="1">
    <source>
        <dbReference type="ARBA" id="ARBA00004196"/>
    </source>
</evidence>
<evidence type="ECO:0000313" key="9">
    <source>
        <dbReference type="Proteomes" id="UP000351155"/>
    </source>
</evidence>
<comment type="similarity">
    <text evidence="2 6">Belongs to the bacterial solute-binding protein 9 family.</text>
</comment>
<evidence type="ECO:0000313" key="8">
    <source>
        <dbReference type="EMBL" id="VFS44259.1"/>
    </source>
</evidence>
<sequence length="306" mass="32738">MKRTGLAIALALGMMSPGLMAKTLNVVTSFSILGDITQEVGGEHVKVTTLVGPDGDPHTFEPSPKDSAALSKADVVVVNGLGLEGWLDRLVKASGFKGQLVVASAGVKTHTLEEDGKTVTDPHAWNSAANGALYAQNILSALVKADPDDKAALEATGKPYIAQLTQLDGWAKTRFSQIPQAKRNVLTSHDAFGYFSRAYGVTFMAPQGLSSESEASAAQVAEIINQIKADGVKTWFMENQLDPRLVKQIASATGAEPGGELYPEALVGKRRRGGYLRQGVPPQREYPRRQHEVMFFQADAPASAFF</sequence>
<dbReference type="PRINTS" id="PR00691">
    <property type="entry name" value="ADHESINB"/>
</dbReference>
<dbReference type="GO" id="GO:0046872">
    <property type="term" value="F:metal ion binding"/>
    <property type="evidence" value="ECO:0007669"/>
    <property type="project" value="UniProtKB-KW"/>
</dbReference>
<dbReference type="InterPro" id="IPR050492">
    <property type="entry name" value="Bact_metal-bind_prot9"/>
</dbReference>